<dbReference type="AlphaFoldDB" id="A0A9P8AHD8"/>
<dbReference type="InterPro" id="IPR051642">
    <property type="entry name" value="SWI6-like"/>
</dbReference>
<dbReference type="SMART" id="SM00248">
    <property type="entry name" value="ANK"/>
    <property type="match status" value="2"/>
</dbReference>
<name>A0A9P8AHD8_9ASCO</name>
<dbReference type="PANTHER" id="PTHR43828">
    <property type="entry name" value="ASPARAGINASE"/>
    <property type="match status" value="1"/>
</dbReference>
<feature type="compositionally biased region" description="Low complexity" evidence="5">
    <location>
        <begin position="500"/>
        <end position="515"/>
    </location>
</feature>
<feature type="coiled-coil region" evidence="4">
    <location>
        <begin position="543"/>
        <end position="615"/>
    </location>
</feature>
<dbReference type="GO" id="GO:0033309">
    <property type="term" value="C:SBF transcription complex"/>
    <property type="evidence" value="ECO:0007669"/>
    <property type="project" value="TreeGrafter"/>
</dbReference>
<dbReference type="InterPro" id="IPR003163">
    <property type="entry name" value="Tscrpt_reg_HTH_APSES-type"/>
</dbReference>
<evidence type="ECO:0000259" key="6">
    <source>
        <dbReference type="PROSITE" id="PS51299"/>
    </source>
</evidence>
<feature type="region of interest" description="Disordered" evidence="5">
    <location>
        <begin position="169"/>
        <end position="207"/>
    </location>
</feature>
<sequence>MEPLLDAENHLIKTDDDNSTNGHIDTTFSSTVASAIHSEQRMIQLNIKLESKIDLPAIRVLRRVVDSYVNVNQLLSILVSLGHLTEIQVKNFITNEILTNLAYNGITANQKLYNDYREHENAELRGIWIPYDKAVDIALKFDIYEFVKRLFLVDVHDFDQLPRVTKRALDNTSDDDKSSKHLGSPPKKIKLEASSNTGEPNSSDSLEKSEQIASLVVKLAKNNNNAPYPLPPITSYDLEDDEIQQLKLKYSEVFKRDNEDPLSSDEIESVFSSIKSKSSDVPLDQSGATALHFASALASLNLVSSFIKLGLNSPIRGKNNGETPLISTIMVTNAMEKGNFVTLLKYYLYPNLWLYSNSDWSFLHYLASQSNSLFECSKFYLTKILEVILENNQKDFYNLIAKVVNLQDKEHANTCLHLAAERESKWLISLLLSLHADPNIENNQGVKANDFDIVKEVVENKKDYENDLIFELVNTGIEFMNYRLEVGGANSFVDEVDTISTHPPSPPTTATTAAVETDESSDTMLDISGKIFRSIQDLMTSTNKEYETIINAKRHQIKQLNESLKEATIVTANNRFMTKKMMEKLLQLDNLRLQNSNMDDRLENAKKQIPDDEDEEGGNGDIENKQFDADAPFIIKPLYERLVNGEPIEDLKQSKHLMELLPSVSILRARVDSYEEVTKQIEQELESLTNYTELTEKFKKVVSICTGVDVNEVDDLLDGLLEAVEIQQ</sequence>
<dbReference type="GeneID" id="66115175"/>
<dbReference type="RefSeq" id="XP_043047952.1">
    <property type="nucleotide sequence ID" value="XM_043192584.1"/>
</dbReference>
<keyword evidence="1" id="KW-0677">Repeat</keyword>
<dbReference type="SUPFAM" id="SSF48403">
    <property type="entry name" value="Ankyrin repeat"/>
    <property type="match status" value="1"/>
</dbReference>
<dbReference type="Pfam" id="PF00023">
    <property type="entry name" value="Ank"/>
    <property type="match status" value="1"/>
</dbReference>
<evidence type="ECO:0000256" key="2">
    <source>
        <dbReference type="ARBA" id="ARBA00023043"/>
    </source>
</evidence>
<dbReference type="Pfam" id="PF04383">
    <property type="entry name" value="KilA-N"/>
    <property type="match status" value="1"/>
</dbReference>
<evidence type="ECO:0000313" key="8">
    <source>
        <dbReference type="Proteomes" id="UP000790833"/>
    </source>
</evidence>
<dbReference type="InterPro" id="IPR002110">
    <property type="entry name" value="Ankyrin_rpt"/>
</dbReference>
<dbReference type="GO" id="GO:0030907">
    <property type="term" value="C:MBF transcription complex"/>
    <property type="evidence" value="ECO:0007669"/>
    <property type="project" value="TreeGrafter"/>
</dbReference>
<dbReference type="PANTHER" id="PTHR43828:SF3">
    <property type="entry name" value="CHROMO DOMAIN-CONTAINING PROTEIN"/>
    <property type="match status" value="1"/>
</dbReference>
<keyword evidence="4" id="KW-0175">Coiled coil</keyword>
<organism evidence="7 8">
    <name type="scientific">Scheffersomyces spartinae</name>
    <dbReference type="NCBI Taxonomy" id="45513"/>
    <lineage>
        <taxon>Eukaryota</taxon>
        <taxon>Fungi</taxon>
        <taxon>Dikarya</taxon>
        <taxon>Ascomycota</taxon>
        <taxon>Saccharomycotina</taxon>
        <taxon>Pichiomycetes</taxon>
        <taxon>Debaryomycetaceae</taxon>
        <taxon>Scheffersomyces</taxon>
    </lineage>
</organism>
<dbReference type="EMBL" id="JAHMUF010000018">
    <property type="protein sequence ID" value="KAG7192402.1"/>
    <property type="molecule type" value="Genomic_DNA"/>
</dbReference>
<dbReference type="GO" id="GO:0003713">
    <property type="term" value="F:transcription coactivator activity"/>
    <property type="evidence" value="ECO:0007669"/>
    <property type="project" value="TreeGrafter"/>
</dbReference>
<dbReference type="Gene3D" id="1.25.40.20">
    <property type="entry name" value="Ankyrin repeat-containing domain"/>
    <property type="match status" value="1"/>
</dbReference>
<protein>
    <submittedName>
        <fullName evidence="7">Transcriptional regulator swi6</fullName>
    </submittedName>
</protein>
<evidence type="ECO:0000256" key="5">
    <source>
        <dbReference type="SAM" id="MobiDB-lite"/>
    </source>
</evidence>
<dbReference type="GO" id="GO:0003677">
    <property type="term" value="F:DNA binding"/>
    <property type="evidence" value="ECO:0007669"/>
    <property type="project" value="InterPro"/>
</dbReference>
<reference evidence="7" key="1">
    <citation type="submission" date="2021-03" db="EMBL/GenBank/DDBJ databases">
        <authorList>
            <person name="Palmer J.M."/>
        </authorList>
    </citation>
    <scope>NUCLEOTIDE SEQUENCE</scope>
    <source>
        <strain evidence="7">ARV_011</strain>
    </source>
</reference>
<dbReference type="GO" id="GO:0001228">
    <property type="term" value="F:DNA-binding transcription activator activity, RNA polymerase II-specific"/>
    <property type="evidence" value="ECO:0007669"/>
    <property type="project" value="UniProtKB-ARBA"/>
</dbReference>
<evidence type="ECO:0000256" key="1">
    <source>
        <dbReference type="ARBA" id="ARBA00022737"/>
    </source>
</evidence>
<dbReference type="SUPFAM" id="SSF54616">
    <property type="entry name" value="DNA-binding domain of Mlu1-box binding protein MBP1"/>
    <property type="match status" value="1"/>
</dbReference>
<evidence type="ECO:0000256" key="4">
    <source>
        <dbReference type="SAM" id="Coils"/>
    </source>
</evidence>
<comment type="caution">
    <text evidence="7">The sequence shown here is derived from an EMBL/GenBank/DDBJ whole genome shotgun (WGS) entry which is preliminary data.</text>
</comment>
<feature type="repeat" description="ANK" evidence="3">
    <location>
        <begin position="411"/>
        <end position="443"/>
    </location>
</feature>
<dbReference type="SMART" id="SM01252">
    <property type="entry name" value="KilA-N"/>
    <property type="match status" value="1"/>
</dbReference>
<dbReference type="PROSITE" id="PS50088">
    <property type="entry name" value="ANK_REPEAT"/>
    <property type="match status" value="1"/>
</dbReference>
<dbReference type="PROSITE" id="PS51299">
    <property type="entry name" value="HTH_APSES"/>
    <property type="match status" value="1"/>
</dbReference>
<dbReference type="InterPro" id="IPR036887">
    <property type="entry name" value="HTH_APSES_sf"/>
</dbReference>
<dbReference type="InterPro" id="IPR018004">
    <property type="entry name" value="KilA/APSES_HTH"/>
</dbReference>
<feature type="domain" description="HTH APSES-type" evidence="6">
    <location>
        <begin position="27"/>
        <end position="162"/>
    </location>
</feature>
<proteinExistence type="predicted"/>
<evidence type="ECO:0000313" key="7">
    <source>
        <dbReference type="EMBL" id="KAG7192402.1"/>
    </source>
</evidence>
<accession>A0A9P8AHD8</accession>
<keyword evidence="2 3" id="KW-0040">ANK repeat</keyword>
<dbReference type="OrthoDB" id="6718656at2759"/>
<dbReference type="Gene3D" id="3.10.260.10">
    <property type="entry name" value="Transcription regulator HTH, APSES-type DNA-binding domain"/>
    <property type="match status" value="1"/>
</dbReference>
<evidence type="ECO:0000256" key="3">
    <source>
        <dbReference type="PROSITE-ProRule" id="PRU00023"/>
    </source>
</evidence>
<dbReference type="InterPro" id="IPR036770">
    <property type="entry name" value="Ankyrin_rpt-contain_sf"/>
</dbReference>
<feature type="compositionally biased region" description="Polar residues" evidence="5">
    <location>
        <begin position="193"/>
        <end position="204"/>
    </location>
</feature>
<feature type="coiled-coil region" evidence="4">
    <location>
        <begin position="664"/>
        <end position="694"/>
    </location>
</feature>
<feature type="region of interest" description="Disordered" evidence="5">
    <location>
        <begin position="500"/>
        <end position="519"/>
    </location>
</feature>
<keyword evidence="8" id="KW-1185">Reference proteome</keyword>
<gene>
    <name evidence="7" type="primary">SWI6</name>
    <name evidence="7" type="ORF">KQ657_001801</name>
</gene>
<dbReference type="Proteomes" id="UP000790833">
    <property type="component" value="Unassembled WGS sequence"/>
</dbReference>